<keyword evidence="2" id="KW-1185">Reference proteome</keyword>
<sequence>MRNFEVFMKLMLQGLFLIPENIQQNATTLLQNFKLMSRKFMKTVRHVHREQHFSAMKTCFDKKTKEIWINQEIEEKKP</sequence>
<name>A0A1J1I076_9DIPT</name>
<dbReference type="AlphaFoldDB" id="A0A1J1I076"/>
<proteinExistence type="predicted"/>
<gene>
    <name evidence="1" type="ORF">CLUMA_CG005416</name>
</gene>
<evidence type="ECO:0000313" key="2">
    <source>
        <dbReference type="Proteomes" id="UP000183832"/>
    </source>
</evidence>
<organism evidence="1 2">
    <name type="scientific">Clunio marinus</name>
    <dbReference type="NCBI Taxonomy" id="568069"/>
    <lineage>
        <taxon>Eukaryota</taxon>
        <taxon>Metazoa</taxon>
        <taxon>Ecdysozoa</taxon>
        <taxon>Arthropoda</taxon>
        <taxon>Hexapoda</taxon>
        <taxon>Insecta</taxon>
        <taxon>Pterygota</taxon>
        <taxon>Neoptera</taxon>
        <taxon>Endopterygota</taxon>
        <taxon>Diptera</taxon>
        <taxon>Nematocera</taxon>
        <taxon>Chironomoidea</taxon>
        <taxon>Chironomidae</taxon>
        <taxon>Clunio</taxon>
    </lineage>
</organism>
<evidence type="ECO:0000313" key="1">
    <source>
        <dbReference type="EMBL" id="CRK91785.1"/>
    </source>
</evidence>
<dbReference type="EMBL" id="CVRI01000021">
    <property type="protein sequence ID" value="CRK91785.1"/>
    <property type="molecule type" value="Genomic_DNA"/>
</dbReference>
<reference evidence="1 2" key="1">
    <citation type="submission" date="2015-04" db="EMBL/GenBank/DDBJ databases">
        <authorList>
            <person name="Syromyatnikov M.Y."/>
            <person name="Popov V.N."/>
        </authorList>
    </citation>
    <scope>NUCLEOTIDE SEQUENCE [LARGE SCALE GENOMIC DNA]</scope>
</reference>
<accession>A0A1J1I076</accession>
<dbReference type="Proteomes" id="UP000183832">
    <property type="component" value="Unassembled WGS sequence"/>
</dbReference>
<protein>
    <submittedName>
        <fullName evidence="1">CLUMA_CG005416, isoform A</fullName>
    </submittedName>
</protein>